<accession>A0A9X2SXD3</accession>
<feature type="signal peptide" evidence="1">
    <location>
        <begin position="1"/>
        <end position="20"/>
    </location>
</feature>
<organism evidence="2 3">
    <name type="scientific">Aquiflexum gelatinilyticum</name>
    <dbReference type="NCBI Taxonomy" id="2961943"/>
    <lineage>
        <taxon>Bacteria</taxon>
        <taxon>Pseudomonadati</taxon>
        <taxon>Bacteroidota</taxon>
        <taxon>Cytophagia</taxon>
        <taxon>Cytophagales</taxon>
        <taxon>Cyclobacteriaceae</taxon>
        <taxon>Aquiflexum</taxon>
    </lineage>
</organism>
<evidence type="ECO:0000313" key="3">
    <source>
        <dbReference type="Proteomes" id="UP001142175"/>
    </source>
</evidence>
<name>A0A9X2SXD3_9BACT</name>
<gene>
    <name evidence="2" type="ORF">NU887_00135</name>
</gene>
<keyword evidence="3" id="KW-1185">Reference proteome</keyword>
<sequence>MTRIFIGFLCLILFSNEVAAQIKIVNYDILTNEINGNMPMPSEDIFFVKGALPKNIELVEVRVLRGGKSSNIEKTYSWEKPFDFEISQFELFVSDPLRSNENYRFEFSFFKKAEPTQLEIIKKSINNNLESYIRANLEVSSKGIRANHPNHVMMAQMDQIVIDALEDYRHYLGKEFKGFSGIFRQKLEQRDRLKLRKARFNISCKNKEDNDKAVYANQYINELIAAAQNESDQFVDNSLLTLVEIRKIDSFPTEKKPSTLPLNFGYATIPFKRYLPDTQYLHGFYTGVSIPLGNRTFTKFLGNTSFSAGVFIQNFETKQGDKITGQFIGVPMYAGLGYKFFRIMRFNVGAVLVNHEEINTGISHDYVQFFTGISLEFNLWMGLNKLR</sequence>
<evidence type="ECO:0000313" key="2">
    <source>
        <dbReference type="EMBL" id="MCR9013414.1"/>
    </source>
</evidence>
<feature type="chain" id="PRO_5040736578" evidence="1">
    <location>
        <begin position="21"/>
        <end position="387"/>
    </location>
</feature>
<proteinExistence type="predicted"/>
<keyword evidence="1" id="KW-0732">Signal</keyword>
<dbReference type="Proteomes" id="UP001142175">
    <property type="component" value="Unassembled WGS sequence"/>
</dbReference>
<protein>
    <submittedName>
        <fullName evidence="2">Uncharacterized protein</fullName>
    </submittedName>
</protein>
<dbReference type="RefSeq" id="WP_258421318.1">
    <property type="nucleotide sequence ID" value="NZ_JANSUY010000001.1"/>
</dbReference>
<dbReference type="EMBL" id="JANSUY010000001">
    <property type="protein sequence ID" value="MCR9013414.1"/>
    <property type="molecule type" value="Genomic_DNA"/>
</dbReference>
<reference evidence="2" key="1">
    <citation type="submission" date="2022-08" db="EMBL/GenBank/DDBJ databases">
        <authorList>
            <person name="Zhang D."/>
        </authorList>
    </citation>
    <scope>NUCLEOTIDE SEQUENCE</scope>
    <source>
        <strain evidence="2">XJ19-11</strain>
    </source>
</reference>
<dbReference type="AlphaFoldDB" id="A0A9X2SXD3"/>
<evidence type="ECO:0000256" key="1">
    <source>
        <dbReference type="SAM" id="SignalP"/>
    </source>
</evidence>
<comment type="caution">
    <text evidence="2">The sequence shown here is derived from an EMBL/GenBank/DDBJ whole genome shotgun (WGS) entry which is preliminary data.</text>
</comment>